<dbReference type="AlphaFoldDB" id="A0A7I7ZWT2"/>
<evidence type="ECO:0000313" key="1">
    <source>
        <dbReference type="EMBL" id="TLH64728.1"/>
    </source>
</evidence>
<evidence type="ECO:0000313" key="2">
    <source>
        <dbReference type="Proteomes" id="UP000309984"/>
    </source>
</evidence>
<comment type="caution">
    <text evidence="1">The sequence shown here is derived from an EMBL/GenBank/DDBJ whole genome shotgun (WGS) entry which is preliminary data.</text>
</comment>
<dbReference type="EMBL" id="POTM01000047">
    <property type="protein sequence ID" value="TLH64728.1"/>
    <property type="molecule type" value="Genomic_DNA"/>
</dbReference>
<sequence length="102" mass="10695">MTELGISAEQAKSIVEAILVKQTPNGSVPPVLVGEPVDYESWWVQGYQSRAFVEDGDENAALAGNGPIVVPKDGSAPFQLSSALPAAVQMKRIRADRTGSGA</sequence>
<accession>A0A7I7ZWT2</accession>
<dbReference type="RefSeq" id="WP_138250071.1">
    <property type="nucleotide sequence ID" value="NZ_AP022616.1"/>
</dbReference>
<dbReference type="InterPro" id="IPR029082">
    <property type="entry name" value="Imm35"/>
</dbReference>
<gene>
    <name evidence="1" type="ORF">C1S79_19085</name>
</gene>
<proteinExistence type="predicted"/>
<organism evidence="1 2">
    <name type="scientific">Mycolicibacterium phocaicum</name>
    <dbReference type="NCBI Taxonomy" id="319706"/>
    <lineage>
        <taxon>Bacteria</taxon>
        <taxon>Bacillati</taxon>
        <taxon>Actinomycetota</taxon>
        <taxon>Actinomycetes</taxon>
        <taxon>Mycobacteriales</taxon>
        <taxon>Mycobacteriaceae</taxon>
        <taxon>Mycolicibacterium</taxon>
    </lineage>
</organism>
<dbReference type="Proteomes" id="UP000309984">
    <property type="component" value="Unassembled WGS sequence"/>
</dbReference>
<protein>
    <submittedName>
        <fullName evidence="1">Uncharacterized protein</fullName>
    </submittedName>
</protein>
<reference evidence="1 2" key="1">
    <citation type="submission" date="2018-01" db="EMBL/GenBank/DDBJ databases">
        <title>Comparative genomics of Mycobacterium mucogenicum and Mycobacterium neoaurum clade members emphasizing tRNA and non-coding RNA.</title>
        <authorList>
            <person name="Behra P.R.K."/>
            <person name="Pettersson B.M.F."/>
            <person name="Das S."/>
            <person name="Dasgupta S."/>
            <person name="Kirsebom L.A."/>
        </authorList>
    </citation>
    <scope>NUCLEOTIDE SEQUENCE [LARGE SCALE GENOMIC DNA]</scope>
    <source>
        <strain evidence="1 2">DSM 45104</strain>
    </source>
</reference>
<dbReference type="Pfam" id="PF15567">
    <property type="entry name" value="Imm35"/>
    <property type="match status" value="1"/>
</dbReference>
<keyword evidence="2" id="KW-1185">Reference proteome</keyword>
<name>A0A7I7ZWT2_9MYCO</name>